<dbReference type="OrthoDB" id="4188492at2759"/>
<protein>
    <submittedName>
        <fullName evidence="1">Uncharacterized protein</fullName>
    </submittedName>
</protein>
<name>C6HB76_AJECH</name>
<dbReference type="Proteomes" id="UP000002624">
    <property type="component" value="Unassembled WGS sequence"/>
</dbReference>
<sequence>MESIREDIAPKISDQLFWSPEDGPGRKGVFDRIKRKRRLKKSITLNPEQLHDILNFIANNQDEGGNVLWTPEILFRYVPSNFEGATVPRKTANNVLSHAISKSFFSIFPSVYMEKLKFELVWHGPEPVVPEALQDTPAFTLVEREPKQIHLEAVQPGSTIATRESFSLQLDDCSSTGTVGFLGTLDNLGPTRHVLATAGHVIEDASSVFVLDANGIPYPLQIVPEFQRTLGMPSFRISRTPNTNGDVSLNDMCLLETTHILQTSYGRDPKASDFTKLRDIINFGQHITVYKYGAITSLTTGTLSCINRLDGGDVDVFELELYAKHRETIVPLGMHCGSEGTTSYAISLWSFCEEISDALDADLLFVIMMSMERASLVCFEL</sequence>
<dbReference type="HOGENOM" id="CLU_057911_0_0_1"/>
<reference evidence="2" key="1">
    <citation type="submission" date="2009-05" db="EMBL/GenBank/DDBJ databases">
        <title>The genome sequence of Ajellomyces capsulatus strain H143.</title>
        <authorList>
            <person name="Champion M."/>
            <person name="Cuomo C.A."/>
            <person name="Ma L.-J."/>
            <person name="Henn M.R."/>
            <person name="Sil A."/>
            <person name="Goldman B."/>
            <person name="Young S.K."/>
            <person name="Kodira C.D."/>
            <person name="Zeng Q."/>
            <person name="Koehrsen M."/>
            <person name="Alvarado L."/>
            <person name="Berlin A.M."/>
            <person name="Borenstein D."/>
            <person name="Chen Z."/>
            <person name="Engels R."/>
            <person name="Freedman E."/>
            <person name="Gellesch M."/>
            <person name="Goldberg J."/>
            <person name="Griggs A."/>
            <person name="Gujja S."/>
            <person name="Heiman D.I."/>
            <person name="Hepburn T.A."/>
            <person name="Howarth C."/>
            <person name="Jen D."/>
            <person name="Larson L."/>
            <person name="Lewis B."/>
            <person name="Mehta T."/>
            <person name="Park D."/>
            <person name="Pearson M."/>
            <person name="Roberts A."/>
            <person name="Saif S."/>
            <person name="Shea T.D."/>
            <person name="Shenoy N."/>
            <person name="Sisk P."/>
            <person name="Stolte C."/>
            <person name="Sykes S."/>
            <person name="Walk T."/>
            <person name="White J."/>
            <person name="Yandava C."/>
            <person name="Klein B."/>
            <person name="McEwen J.G."/>
            <person name="Puccia R."/>
            <person name="Goldman G.H."/>
            <person name="Felipe M.S."/>
            <person name="Nino-Vega G."/>
            <person name="San-Blas G."/>
            <person name="Taylor J.W."/>
            <person name="Mendoza L."/>
            <person name="Galagan J.E."/>
            <person name="Nusbaum C."/>
            <person name="Birren B.W."/>
        </authorList>
    </citation>
    <scope>NUCLEOTIDE SEQUENCE [LARGE SCALE GENOMIC DNA]</scope>
    <source>
        <strain evidence="2">H143</strain>
    </source>
</reference>
<evidence type="ECO:0000313" key="1">
    <source>
        <dbReference type="EMBL" id="EER42499.1"/>
    </source>
</evidence>
<organism evidence="1 2">
    <name type="scientific">Ajellomyces capsulatus (strain H143)</name>
    <name type="common">Darling's disease fungus</name>
    <name type="synonym">Histoplasma capsulatum</name>
    <dbReference type="NCBI Taxonomy" id="544712"/>
    <lineage>
        <taxon>Eukaryota</taxon>
        <taxon>Fungi</taxon>
        <taxon>Dikarya</taxon>
        <taxon>Ascomycota</taxon>
        <taxon>Pezizomycotina</taxon>
        <taxon>Eurotiomycetes</taxon>
        <taxon>Eurotiomycetidae</taxon>
        <taxon>Onygenales</taxon>
        <taxon>Ajellomycetaceae</taxon>
        <taxon>Histoplasma</taxon>
    </lineage>
</organism>
<dbReference type="EMBL" id="GG692422">
    <property type="protein sequence ID" value="EER42499.1"/>
    <property type="molecule type" value="Genomic_DNA"/>
</dbReference>
<proteinExistence type="predicted"/>
<dbReference type="SUPFAM" id="SSF50494">
    <property type="entry name" value="Trypsin-like serine proteases"/>
    <property type="match status" value="1"/>
</dbReference>
<accession>C6HB76</accession>
<dbReference type="AlphaFoldDB" id="C6HB76"/>
<dbReference type="InterPro" id="IPR009003">
    <property type="entry name" value="Peptidase_S1_PA"/>
</dbReference>
<dbReference type="OMA" id="CGIESIY"/>
<gene>
    <name evidence="1" type="ORF">HCDG_03958</name>
</gene>
<evidence type="ECO:0000313" key="2">
    <source>
        <dbReference type="Proteomes" id="UP000002624"/>
    </source>
</evidence>
<dbReference type="VEuPathDB" id="FungiDB:HCDG_03958"/>